<dbReference type="Gene3D" id="2.60.120.200">
    <property type="match status" value="1"/>
</dbReference>
<dbReference type="InterPro" id="IPR036852">
    <property type="entry name" value="Peptidase_S8/S53_dom_sf"/>
</dbReference>
<dbReference type="CDD" id="cd07481">
    <property type="entry name" value="Peptidases_S8_BacillopeptidaseF-like"/>
    <property type="match status" value="1"/>
</dbReference>
<feature type="active site" description="Charge relay system" evidence="5">
    <location>
        <position position="460"/>
    </location>
</feature>
<evidence type="ECO:0000256" key="5">
    <source>
        <dbReference type="PROSITE-ProRule" id="PRU01240"/>
    </source>
</evidence>
<dbReference type="PROSITE" id="PS00138">
    <property type="entry name" value="SUBTILASE_SER"/>
    <property type="match status" value="1"/>
</dbReference>
<dbReference type="InterPro" id="IPR008969">
    <property type="entry name" value="CarboxyPept-like_regulatory"/>
</dbReference>
<evidence type="ECO:0000313" key="10">
    <source>
        <dbReference type="Proteomes" id="UP000198733"/>
    </source>
</evidence>
<evidence type="ECO:0000259" key="7">
    <source>
        <dbReference type="Pfam" id="PF00082"/>
    </source>
</evidence>
<feature type="active site" description="Charge relay system" evidence="5">
    <location>
        <position position="282"/>
    </location>
</feature>
<dbReference type="InterPro" id="IPR015500">
    <property type="entry name" value="Peptidase_S8_subtilisin-rel"/>
</dbReference>
<dbReference type="PANTHER" id="PTHR43399">
    <property type="entry name" value="SUBTILISIN-RELATED"/>
    <property type="match status" value="1"/>
</dbReference>
<dbReference type="InterPro" id="IPR013783">
    <property type="entry name" value="Ig-like_fold"/>
</dbReference>
<dbReference type="Pfam" id="PF00082">
    <property type="entry name" value="Peptidase_S8"/>
    <property type="match status" value="1"/>
</dbReference>
<name>A0A1H9C6Z9_9BACI</name>
<dbReference type="PIRSF" id="PIRSF015477">
    <property type="entry name" value="Bpr"/>
    <property type="match status" value="1"/>
</dbReference>
<dbReference type="InterPro" id="IPR033857">
    <property type="entry name" value="Bacillopeptidase_F"/>
</dbReference>
<dbReference type="InterPro" id="IPR051048">
    <property type="entry name" value="Peptidase_S8/S53_subtilisin"/>
</dbReference>
<keyword evidence="4 5" id="KW-0720">Serine protease</keyword>
<evidence type="ECO:0000256" key="4">
    <source>
        <dbReference type="ARBA" id="ARBA00022825"/>
    </source>
</evidence>
<dbReference type="InterPro" id="IPR010259">
    <property type="entry name" value="S8pro/Inhibitor_I9"/>
</dbReference>
<feature type="domain" description="Inhibitor I9" evidence="8">
    <location>
        <begin position="126"/>
        <end position="189"/>
    </location>
</feature>
<accession>A0A1H9C6Z9</accession>
<comment type="similarity">
    <text evidence="1 5">Belongs to the peptidase S8 family.</text>
</comment>
<evidence type="ECO:0000256" key="3">
    <source>
        <dbReference type="ARBA" id="ARBA00022801"/>
    </source>
</evidence>
<dbReference type="SUPFAM" id="SSF52743">
    <property type="entry name" value="Subtilisin-like"/>
    <property type="match status" value="1"/>
</dbReference>
<dbReference type="Pfam" id="PF13620">
    <property type="entry name" value="CarboxypepD_reg"/>
    <property type="match status" value="1"/>
</dbReference>
<dbReference type="Gene3D" id="3.40.50.200">
    <property type="entry name" value="Peptidase S8/S53 domain"/>
    <property type="match status" value="1"/>
</dbReference>
<dbReference type="Pfam" id="PF05922">
    <property type="entry name" value="Inhibitor_I9"/>
    <property type="match status" value="1"/>
</dbReference>
<dbReference type="PANTHER" id="PTHR43399:SF4">
    <property type="entry name" value="CELL WALL-ASSOCIATED PROTEASE"/>
    <property type="match status" value="1"/>
</dbReference>
<dbReference type="NCBIfam" id="NF038128">
    <property type="entry name" value="choice_anch_J"/>
    <property type="match status" value="1"/>
</dbReference>
<evidence type="ECO:0000313" key="9">
    <source>
        <dbReference type="EMBL" id="SEP96899.1"/>
    </source>
</evidence>
<dbReference type="Pfam" id="PF20773">
    <property type="entry name" value="InhA-like_MAM"/>
    <property type="match status" value="1"/>
</dbReference>
<evidence type="ECO:0000259" key="8">
    <source>
        <dbReference type="Pfam" id="PF05922"/>
    </source>
</evidence>
<evidence type="ECO:0000256" key="2">
    <source>
        <dbReference type="ARBA" id="ARBA00022670"/>
    </source>
</evidence>
<proteinExistence type="inferred from homology"/>
<dbReference type="Gene3D" id="2.60.40.1120">
    <property type="entry name" value="Carboxypeptidase-like, regulatory domain"/>
    <property type="match status" value="2"/>
</dbReference>
<evidence type="ECO:0000256" key="6">
    <source>
        <dbReference type="SAM" id="MobiDB-lite"/>
    </source>
</evidence>
<comment type="caution">
    <text evidence="9">The sequence shown here is derived from an EMBL/GenBank/DDBJ whole genome shotgun (WGS) entry which is preliminary data.</text>
</comment>
<dbReference type="Pfam" id="PF09136">
    <property type="entry name" value="Glucodextran_B"/>
    <property type="match status" value="1"/>
</dbReference>
<dbReference type="EMBL" id="FOEH01000001">
    <property type="protein sequence ID" value="SEP96899.1"/>
    <property type="molecule type" value="Genomic_DNA"/>
</dbReference>
<evidence type="ECO:0000256" key="1">
    <source>
        <dbReference type="ARBA" id="ARBA00011073"/>
    </source>
</evidence>
<gene>
    <name evidence="9" type="ORF">SAMN05216232_1477</name>
</gene>
<dbReference type="SUPFAM" id="SSF49464">
    <property type="entry name" value="Carboxypeptidase regulatory domain-like"/>
    <property type="match status" value="2"/>
</dbReference>
<reference evidence="9 10" key="1">
    <citation type="submission" date="2016-10" db="EMBL/GenBank/DDBJ databases">
        <authorList>
            <person name="Varghese N."/>
            <person name="Submissions S."/>
        </authorList>
    </citation>
    <scope>NUCLEOTIDE SEQUENCE [LARGE SCALE GENOMIC DNA]</scope>
    <source>
        <strain evidence="9 10">CGMCC 1.7734</strain>
    </source>
</reference>
<feature type="domain" description="Peptidase S8/S53" evidence="7">
    <location>
        <begin position="227"/>
        <end position="512"/>
    </location>
</feature>
<dbReference type="InterPro" id="IPR023828">
    <property type="entry name" value="Peptidase_S8_Ser-AS"/>
</dbReference>
<feature type="region of interest" description="Disordered" evidence="6">
    <location>
        <begin position="806"/>
        <end position="825"/>
    </location>
</feature>
<dbReference type="InterPro" id="IPR012103">
    <property type="entry name" value="Pept_S8A_Bpr"/>
</dbReference>
<dbReference type="InterPro" id="IPR000209">
    <property type="entry name" value="Peptidase_S8/S53_dom"/>
</dbReference>
<protein>
    <submittedName>
        <fullName evidence="9">Bacillopeptidase F. Serine peptidase. MEROPS family S08A</fullName>
    </submittedName>
</protein>
<dbReference type="PRINTS" id="PR00723">
    <property type="entry name" value="SUBTILISIN"/>
</dbReference>
<dbReference type="Gene3D" id="2.60.40.10">
    <property type="entry name" value="Immunoglobulins"/>
    <property type="match status" value="2"/>
</dbReference>
<dbReference type="Proteomes" id="UP000198733">
    <property type="component" value="Unassembled WGS sequence"/>
</dbReference>
<sequence length="1462" mass="157382">MLLRYKKSGGGIKLLSKKRQTRAFSIAAALLMVFSLVVPGMSYAKTNGNIHHSAKDTQTAAKAKVNNRLLDQFKNDEKVTFLIKFNEKADTKKIAKEARKSAESANMTAKKAEFVQRSAVVSELKSTTLESQSKVKQYLQQEADKGNAENIRSYYIVNGMAVTATKEVAKKVASFAEVDKILPNETRELLTPVTKEAKNAPQSETANIEWNVERVGAPQVWDMGIDGSGTVVASIDTGVQWDHPALKEKYRGYDAATGEVDHDFNWFDATAGQSEPFDDQGHGTHTIGTMVGGEPDGSNQVGVAPGAQFISVKAFTAAGGTDADLLAAAEWILAPTDSEGNARVDMAPDVVNNSWGGGPGLDEWYRDVVINWRAAEIFPEFSAGNTTLFNPGGPGSIATPANYPESFATGATDIDDNLASFSLEGPSPYDEIKPDISAPGVNIRSSVPGGQYEGGWNGTSMSGPAVSAVAALLRQVDSSITVDEMEQILMDTAIPLTDDVYPESPNNGFGHGLVNAYDAVSALQNGIGTIEGQVTKPGEDNEAPTFDHTAPAETYAGMDLDLNVQVSDNISVASVELDYLDTNGEWQTVEAGRVSGDYKEGEFVATIPGGQIAEDSLTYQWTINDFGENEVVSEEYYIEVKPGISIGYSEDFEANPIGWTSFGEMNSWEWGAPTSGPGNAASGENVYATNLDGEYENNMNATLVMPPVDLPEGNAYLQFNQWHNLEMYASGTAYDFGHIFVSTDQEEWTQLLEVKGETDGWESAEVDLSEYSGQRVYLGFNVTTDGSVTREGWYIDDVALSDTSQSSEASLGKKGNNNGVRGNNGLGVIKADEKAGMKEKVNPAKIKPDLPKDNPPAEEDIINPNLLPMSAQVSVLESGRSVMTDPATGEYSLSHAAGTFTLKAESYGFESEEQSVTLEADGTAQADFTLDEIPQATVSGTITDEATGAPIEGATILLVEDANVTPVETDENGNYSITGYEGTYTLKVMARDYYSQEVEVNLDEDVEQDIALEPFYTYPGGEIGYDDGTAENARAFYDAGNGWAVKMSLPEEKDSAVVTDGVFQFHGTDWPTPGGTEFAVEVWDSSGPDGTPGEKIAGPVDAEAIRDLNEWTVVDLREHNIIVEDDFYMVYIQKDPNPNAPGLATDENGTNAERSYQYVAGAWSPSPASEGNYMIRSRVSYEVNDPVITSPSEDSITSEPDMTVEGTASPTTTVQLLNNGEEIGTAEIGEDGQFAIPTELSEGENEFKALSMMNGGVAGESETVTVTLDTMSPELTIDSPEDGDKTNRETVTVEGTVSDANLDFVDVNGREATVADDGTYSKRILLDNGENQIEVIAQDLAGNVQTETITIDVDFVAPTVENLTPTEDKNLEAGESVRIEFDSEPGQRATFFIHMPLTNAVAQVSNVTELPMMEMSDGHYVGYYTATNNVVAEGAVIEVKVVDDFGNESRKTAEGKLFINVE</sequence>
<dbReference type="PROSITE" id="PS51892">
    <property type="entry name" value="SUBTILASE"/>
    <property type="match status" value="1"/>
</dbReference>
<feature type="active site" description="Charge relay system" evidence="5">
    <location>
        <position position="236"/>
    </location>
</feature>
<dbReference type="SUPFAM" id="SSF49899">
    <property type="entry name" value="Concanavalin A-like lectins/glucanases"/>
    <property type="match status" value="1"/>
</dbReference>
<keyword evidence="2 5" id="KW-0645">Protease</keyword>
<keyword evidence="3 5" id="KW-0378">Hydrolase</keyword>
<organism evidence="9 10">
    <name type="scientific">Virgibacillus subterraneus</name>
    <dbReference type="NCBI Taxonomy" id="621109"/>
    <lineage>
        <taxon>Bacteria</taxon>
        <taxon>Bacillati</taxon>
        <taxon>Bacillota</taxon>
        <taxon>Bacilli</taxon>
        <taxon>Bacillales</taxon>
        <taxon>Bacillaceae</taxon>
        <taxon>Virgibacillus</taxon>
    </lineage>
</organism>
<keyword evidence="10" id="KW-1185">Reference proteome</keyword>
<feature type="compositionally biased region" description="Low complexity" evidence="6">
    <location>
        <begin position="812"/>
        <end position="825"/>
    </location>
</feature>
<dbReference type="InterPro" id="IPR013320">
    <property type="entry name" value="ConA-like_dom_sf"/>
</dbReference>